<dbReference type="EMBL" id="AP017313">
    <property type="protein sequence ID" value="BAU53187.1"/>
    <property type="molecule type" value="Genomic_DNA"/>
</dbReference>
<sequence>MNEYLACGIIYILFLLFSYGFYAGSIKLKTPVFFVLSLIYFFGIYFYFDLLSQLHHYLRDHQFYIEFGHADLLLIMLMLFCYLNGFIVLMAVLYKRWKLKIPE</sequence>
<accession>A0A110B2A7</accession>
<reference evidence="1 2" key="1">
    <citation type="submission" date="2015-12" db="EMBL/GenBank/DDBJ databases">
        <title>Genome sequence of Mucilaginibacter gotjawali.</title>
        <authorList>
            <person name="Lee J.S."/>
            <person name="Lee K.C."/>
            <person name="Kim K.K."/>
            <person name="Lee B.W."/>
        </authorList>
    </citation>
    <scope>NUCLEOTIDE SEQUENCE [LARGE SCALE GENOMIC DNA]</scope>
    <source>
        <strain evidence="1 2">SA3-7</strain>
    </source>
</reference>
<dbReference type="AlphaFoldDB" id="A0A110B2A7"/>
<dbReference type="Proteomes" id="UP000218263">
    <property type="component" value="Chromosome"/>
</dbReference>
<proteinExistence type="predicted"/>
<keyword evidence="2" id="KW-1185">Reference proteome</keyword>
<gene>
    <name evidence="1" type="ORF">MgSA37_01354</name>
</gene>
<evidence type="ECO:0000313" key="1">
    <source>
        <dbReference type="EMBL" id="BAU53187.1"/>
    </source>
</evidence>
<dbReference type="KEGG" id="mgot:MgSA37_01354"/>
<name>A0A110B2A7_9SPHI</name>
<organism evidence="1 2">
    <name type="scientific">Mucilaginibacter gotjawali</name>
    <dbReference type="NCBI Taxonomy" id="1550579"/>
    <lineage>
        <taxon>Bacteria</taxon>
        <taxon>Pseudomonadati</taxon>
        <taxon>Bacteroidota</taxon>
        <taxon>Sphingobacteriia</taxon>
        <taxon>Sphingobacteriales</taxon>
        <taxon>Sphingobacteriaceae</taxon>
        <taxon>Mucilaginibacter</taxon>
    </lineage>
</organism>
<evidence type="ECO:0000313" key="2">
    <source>
        <dbReference type="Proteomes" id="UP000218263"/>
    </source>
</evidence>
<protein>
    <submittedName>
        <fullName evidence="1">Uncharacterized protein</fullName>
    </submittedName>
</protein>